<comment type="caution">
    <text evidence="1">The sequence shown here is derived from an EMBL/GenBank/DDBJ whole genome shotgun (WGS) entry which is preliminary data.</text>
</comment>
<reference evidence="1 2" key="1">
    <citation type="submission" date="2018-08" db="EMBL/GenBank/DDBJ databases">
        <title>Draft genome sequence of Psychrilyobacter sp. strain SD5 isolated from Black Sea water.</title>
        <authorList>
            <person name="Yadav S."/>
            <person name="Villanueva L."/>
            <person name="Damste J.S.S."/>
        </authorList>
    </citation>
    <scope>NUCLEOTIDE SEQUENCE [LARGE SCALE GENOMIC DNA]</scope>
    <source>
        <strain evidence="1 2">SD5</strain>
    </source>
</reference>
<dbReference type="Pfam" id="PF13366">
    <property type="entry name" value="PDDEXK_3"/>
    <property type="match status" value="1"/>
</dbReference>
<dbReference type="NCBIfam" id="TIGR04256">
    <property type="entry name" value="GxxExxY"/>
    <property type="match status" value="1"/>
</dbReference>
<keyword evidence="2" id="KW-1185">Reference proteome</keyword>
<protein>
    <submittedName>
        <fullName evidence="1">GxxExxY protein</fullName>
    </submittedName>
</protein>
<dbReference type="EMBL" id="QUAJ01000033">
    <property type="protein sequence ID" value="REI39741.1"/>
    <property type="molecule type" value="Genomic_DNA"/>
</dbReference>
<evidence type="ECO:0000313" key="2">
    <source>
        <dbReference type="Proteomes" id="UP000263486"/>
    </source>
</evidence>
<gene>
    <name evidence="1" type="ORF">DYH56_13595</name>
</gene>
<name>A0ABX9KDT4_9FUSO</name>
<proteinExistence type="predicted"/>
<sequence>MLYKELSYRIIGLAMEVHRELGYGFLEKVYENALVILLKENNIKIEQQKQIIIEFHKKEIGNYISDLLIEDKIIVELKVATQIKEVHKAQVANYLKATNKKLGIILNFGKEKLKFERVVM</sequence>
<accession>A0ABX9KDT4</accession>
<dbReference type="InterPro" id="IPR026350">
    <property type="entry name" value="GxxExxY"/>
</dbReference>
<dbReference type="Proteomes" id="UP000263486">
    <property type="component" value="Unassembled WGS sequence"/>
</dbReference>
<evidence type="ECO:0000313" key="1">
    <source>
        <dbReference type="EMBL" id="REI39741.1"/>
    </source>
</evidence>
<organism evidence="1 2">
    <name type="scientific">Psychrilyobacter piezotolerans</name>
    <dbReference type="NCBI Taxonomy" id="2293438"/>
    <lineage>
        <taxon>Bacteria</taxon>
        <taxon>Fusobacteriati</taxon>
        <taxon>Fusobacteriota</taxon>
        <taxon>Fusobacteriia</taxon>
        <taxon>Fusobacteriales</taxon>
        <taxon>Fusobacteriaceae</taxon>
        <taxon>Psychrilyobacter</taxon>
    </lineage>
</organism>